<keyword evidence="3 8" id="KW-0812">Transmembrane</keyword>
<dbReference type="AlphaFoldDB" id="A0ABD3ACQ9"/>
<dbReference type="PANTHER" id="PTHR48007">
    <property type="entry name" value="LEUCINE-RICH REPEAT RECEPTOR-LIKE PROTEIN KINASE PXC1"/>
    <property type="match status" value="1"/>
</dbReference>
<dbReference type="InterPro" id="IPR011009">
    <property type="entry name" value="Kinase-like_dom_sf"/>
</dbReference>
<name>A0ABD3ACQ9_9GENT</name>
<evidence type="ECO:0000256" key="8">
    <source>
        <dbReference type="SAM" id="Phobius"/>
    </source>
</evidence>
<dbReference type="SUPFAM" id="SSF52058">
    <property type="entry name" value="L domain-like"/>
    <property type="match status" value="1"/>
</dbReference>
<dbReference type="Gene3D" id="1.10.510.10">
    <property type="entry name" value="Transferase(Phosphotransferase) domain 1"/>
    <property type="match status" value="1"/>
</dbReference>
<sequence>MKISFINIFYLNGIAFLLVVLLYSFSSSGATTDEFFADERNALIQLREIVTSSGTNLHGNWTGPPCYKNQSRWAGIGCSNSHVTRLVLEGLRINASLPPTLLQNVTFLTKFSLRNNFLYGPLPNLSSLLELEFLLLSNNRFSGSIPVAYAKLPKLVRLELQQNSLQGSIPPFDQDTLIGLNVSYNQLGGPIPETAVLQRFPKSSYDFNSNLCGRPIEVPCTISPPPSPPSNGSSPVLIPPPPPAAPEGSKGSLKIWSIALIAAAASMIPLCIMLFFVCYFRRIHLITKPKAEQPAGEASTVVTGKRTHWSGSTDDPERRVELEFFDKSRPVFDLDDLLRATAEVIGRGKLGTTYKVMLECGPIVAVKRLKDKNDLSNKEFIQQLQLLGNLKHENLVEIISFYYSKDEKLIIYEHVPHGNLFQLIHENRGIGRQPLNWSTRLSVIRDIAKALNFLHQSLPSHKVPHGNLKSSNVLLHLNTNVIYQSKLTDYGLLPLLPSRNSSQKLAVAKSPEFFQAKKLTAKADIYCFGIILLEIITGKSPAGHNSSSSRNPGNYEEYDLVDDLSDWARTVVNCDWSTDVLDMEILAEKERYDEMLKLTNIALECTNTVPENRPKMSEVLRRIEEVETAIRA</sequence>
<dbReference type="PROSITE" id="PS50011">
    <property type="entry name" value="PROTEIN_KINASE_DOM"/>
    <property type="match status" value="1"/>
</dbReference>
<feature type="transmembrane region" description="Helical" evidence="8">
    <location>
        <begin position="255"/>
        <end position="280"/>
    </location>
</feature>
<keyword evidence="4" id="KW-0677">Repeat</keyword>
<evidence type="ECO:0000256" key="2">
    <source>
        <dbReference type="ARBA" id="ARBA00022614"/>
    </source>
</evidence>
<dbReference type="InterPro" id="IPR046959">
    <property type="entry name" value="PRK1-6/SRF4-like"/>
</dbReference>
<evidence type="ECO:0000256" key="7">
    <source>
        <dbReference type="SAM" id="MobiDB-lite"/>
    </source>
</evidence>
<dbReference type="Gene3D" id="3.80.10.10">
    <property type="entry name" value="Ribonuclease Inhibitor"/>
    <property type="match status" value="1"/>
</dbReference>
<keyword evidence="11" id="KW-1185">Reference proteome</keyword>
<protein>
    <recommendedName>
        <fullName evidence="9">Protein kinase domain-containing protein</fullName>
    </recommendedName>
</protein>
<reference evidence="10 11" key="1">
    <citation type="submission" date="2024-11" db="EMBL/GenBank/DDBJ databases">
        <title>A near-complete genome assembly of Cinchona calisaya.</title>
        <authorList>
            <person name="Lian D.C."/>
            <person name="Zhao X.W."/>
            <person name="Wei L."/>
        </authorList>
    </citation>
    <scope>NUCLEOTIDE SEQUENCE [LARGE SCALE GENOMIC DNA]</scope>
    <source>
        <tissue evidence="10">Nenye</tissue>
    </source>
</reference>
<dbReference type="SUPFAM" id="SSF56112">
    <property type="entry name" value="Protein kinase-like (PK-like)"/>
    <property type="match status" value="1"/>
</dbReference>
<dbReference type="GO" id="GO:0016020">
    <property type="term" value="C:membrane"/>
    <property type="evidence" value="ECO:0007669"/>
    <property type="project" value="UniProtKB-SubCell"/>
</dbReference>
<dbReference type="EMBL" id="JBJUIK010000004">
    <property type="protein sequence ID" value="KAL3529610.1"/>
    <property type="molecule type" value="Genomic_DNA"/>
</dbReference>
<evidence type="ECO:0000256" key="1">
    <source>
        <dbReference type="ARBA" id="ARBA00004370"/>
    </source>
</evidence>
<dbReference type="Proteomes" id="UP001630127">
    <property type="component" value="Unassembled WGS sequence"/>
</dbReference>
<feature type="transmembrane region" description="Helical" evidence="8">
    <location>
        <begin position="7"/>
        <end position="25"/>
    </location>
</feature>
<organism evidence="10 11">
    <name type="scientific">Cinchona calisaya</name>
    <dbReference type="NCBI Taxonomy" id="153742"/>
    <lineage>
        <taxon>Eukaryota</taxon>
        <taxon>Viridiplantae</taxon>
        <taxon>Streptophyta</taxon>
        <taxon>Embryophyta</taxon>
        <taxon>Tracheophyta</taxon>
        <taxon>Spermatophyta</taxon>
        <taxon>Magnoliopsida</taxon>
        <taxon>eudicotyledons</taxon>
        <taxon>Gunneridae</taxon>
        <taxon>Pentapetalae</taxon>
        <taxon>asterids</taxon>
        <taxon>lamiids</taxon>
        <taxon>Gentianales</taxon>
        <taxon>Rubiaceae</taxon>
        <taxon>Cinchonoideae</taxon>
        <taxon>Cinchoneae</taxon>
        <taxon>Cinchona</taxon>
    </lineage>
</organism>
<dbReference type="Pfam" id="PF00069">
    <property type="entry name" value="Pkinase"/>
    <property type="match status" value="1"/>
</dbReference>
<evidence type="ECO:0000313" key="10">
    <source>
        <dbReference type="EMBL" id="KAL3529610.1"/>
    </source>
</evidence>
<comment type="caution">
    <text evidence="10">The sequence shown here is derived from an EMBL/GenBank/DDBJ whole genome shotgun (WGS) entry which is preliminary data.</text>
</comment>
<accession>A0ABD3ACQ9</accession>
<keyword evidence="6 8" id="KW-0472">Membrane</keyword>
<feature type="domain" description="Protein kinase" evidence="9">
    <location>
        <begin position="339"/>
        <end position="630"/>
    </location>
</feature>
<dbReference type="Gene3D" id="3.30.200.20">
    <property type="entry name" value="Phosphorylase Kinase, domain 1"/>
    <property type="match status" value="1"/>
</dbReference>
<evidence type="ECO:0000313" key="11">
    <source>
        <dbReference type="Proteomes" id="UP001630127"/>
    </source>
</evidence>
<evidence type="ECO:0000256" key="4">
    <source>
        <dbReference type="ARBA" id="ARBA00022737"/>
    </source>
</evidence>
<evidence type="ECO:0000256" key="3">
    <source>
        <dbReference type="ARBA" id="ARBA00022692"/>
    </source>
</evidence>
<proteinExistence type="predicted"/>
<dbReference type="PANTHER" id="PTHR48007:SF40">
    <property type="entry name" value="SERINE-THREONINE_TYROSINE-PROTEIN KINASE CATALYTIC DOMAIN-CONTAINING PROTEIN"/>
    <property type="match status" value="1"/>
</dbReference>
<dbReference type="InterPro" id="IPR032675">
    <property type="entry name" value="LRR_dom_sf"/>
</dbReference>
<dbReference type="InterPro" id="IPR000719">
    <property type="entry name" value="Prot_kinase_dom"/>
</dbReference>
<evidence type="ECO:0000259" key="9">
    <source>
        <dbReference type="PROSITE" id="PS50011"/>
    </source>
</evidence>
<gene>
    <name evidence="10" type="ORF">ACH5RR_008932</name>
</gene>
<keyword evidence="5 8" id="KW-1133">Transmembrane helix</keyword>
<evidence type="ECO:0000256" key="5">
    <source>
        <dbReference type="ARBA" id="ARBA00022989"/>
    </source>
</evidence>
<dbReference type="Pfam" id="PF00560">
    <property type="entry name" value="LRR_1"/>
    <property type="match status" value="1"/>
</dbReference>
<keyword evidence="2" id="KW-0433">Leucine-rich repeat</keyword>
<evidence type="ECO:0000256" key="6">
    <source>
        <dbReference type="ARBA" id="ARBA00023136"/>
    </source>
</evidence>
<dbReference type="InterPro" id="IPR001611">
    <property type="entry name" value="Leu-rich_rpt"/>
</dbReference>
<feature type="region of interest" description="Disordered" evidence="7">
    <location>
        <begin position="222"/>
        <end position="245"/>
    </location>
</feature>
<comment type="subcellular location">
    <subcellularLocation>
        <location evidence="1">Membrane</location>
    </subcellularLocation>
</comment>